<feature type="region of interest" description="Disordered" evidence="1">
    <location>
        <begin position="84"/>
        <end position="112"/>
    </location>
</feature>
<dbReference type="InterPro" id="IPR037691">
    <property type="entry name" value="C11orf98"/>
</dbReference>
<evidence type="ECO:0000256" key="1">
    <source>
        <dbReference type="SAM" id="MobiDB-lite"/>
    </source>
</evidence>
<dbReference type="KEGG" id="nve:5519304"/>
<organism evidence="2 3">
    <name type="scientific">Nematostella vectensis</name>
    <name type="common">Starlet sea anemone</name>
    <dbReference type="NCBI Taxonomy" id="45351"/>
    <lineage>
        <taxon>Eukaryota</taxon>
        <taxon>Metazoa</taxon>
        <taxon>Cnidaria</taxon>
        <taxon>Anthozoa</taxon>
        <taxon>Hexacorallia</taxon>
        <taxon>Actiniaria</taxon>
        <taxon>Edwardsiidae</taxon>
        <taxon>Nematostella</taxon>
    </lineage>
</organism>
<dbReference type="OrthoDB" id="6147870at2759"/>
<dbReference type="EMBL" id="DS469521">
    <property type="protein sequence ID" value="EDO47158.1"/>
    <property type="molecule type" value="Genomic_DNA"/>
</dbReference>
<dbReference type="HOGENOM" id="CLU_162769_0_0_1"/>
<accession>A7RMU1</accession>
<feature type="region of interest" description="Disordered" evidence="1">
    <location>
        <begin position="22"/>
        <end position="63"/>
    </location>
</feature>
<evidence type="ECO:0000313" key="2">
    <source>
        <dbReference type="EMBL" id="EDO47158.1"/>
    </source>
</evidence>
<evidence type="ECO:0000313" key="3">
    <source>
        <dbReference type="Proteomes" id="UP000001593"/>
    </source>
</evidence>
<dbReference type="Pfam" id="PF17719">
    <property type="entry name" value="DUF5564"/>
    <property type="match status" value="1"/>
</dbReference>
<dbReference type="AlphaFoldDB" id="A7RMU1"/>
<proteinExistence type="predicted"/>
<keyword evidence="3" id="KW-1185">Reference proteome</keyword>
<reference evidence="2 3" key="1">
    <citation type="journal article" date="2007" name="Science">
        <title>Sea anemone genome reveals ancestral eumetazoan gene repertoire and genomic organization.</title>
        <authorList>
            <person name="Putnam N.H."/>
            <person name="Srivastava M."/>
            <person name="Hellsten U."/>
            <person name="Dirks B."/>
            <person name="Chapman J."/>
            <person name="Salamov A."/>
            <person name="Terry A."/>
            <person name="Shapiro H."/>
            <person name="Lindquist E."/>
            <person name="Kapitonov V.V."/>
            <person name="Jurka J."/>
            <person name="Genikhovich G."/>
            <person name="Grigoriev I.V."/>
            <person name="Lucas S.M."/>
            <person name="Steele R.E."/>
            <person name="Finnerty J.R."/>
            <person name="Technau U."/>
            <person name="Martindale M.Q."/>
            <person name="Rokhsar D.S."/>
        </authorList>
    </citation>
    <scope>NUCLEOTIDE SEQUENCE [LARGE SCALE GENOMIC DNA]</scope>
    <source>
        <strain evidence="3">CH2 X CH6</strain>
    </source>
</reference>
<protein>
    <submittedName>
        <fullName evidence="2">Uncharacterized protein</fullName>
    </submittedName>
</protein>
<dbReference type="OMA" id="QHMQQEK"/>
<gene>
    <name evidence="2" type="ORF">NEMVEDRAFT_v1g239450</name>
</gene>
<dbReference type="PANTHER" id="PTHR14554:SF1">
    <property type="entry name" value="CHROMOSOME 11 OPEN READING FRAME 98"/>
    <property type="match status" value="1"/>
</dbReference>
<name>A7RMU1_NEMVE</name>
<feature type="compositionally biased region" description="Basic residues" evidence="1">
    <location>
        <begin position="22"/>
        <end position="33"/>
    </location>
</feature>
<sequence length="112" mass="12749">MAGGNAINKPRTALKKNLNKLRRVKKQQHKKQQKVGGGIRKKAQDDLTSSHILKKTRTNPKANITLSGKKKRLILKQIKKQVKEESSMDVTIESKTKGNDPQKNQDFKMEMD</sequence>
<dbReference type="Proteomes" id="UP000001593">
    <property type="component" value="Unassembled WGS sequence"/>
</dbReference>
<dbReference type="PANTHER" id="PTHR14554">
    <property type="entry name" value="GENE, 49416-RELATED"/>
    <property type="match status" value="1"/>
</dbReference>
<dbReference type="InParanoid" id="A7RMU1"/>